<dbReference type="GO" id="GO:0003677">
    <property type="term" value="F:DNA binding"/>
    <property type="evidence" value="ECO:0007669"/>
    <property type="project" value="InterPro"/>
</dbReference>
<organism evidence="2 3">
    <name type="scientific">Legionella israelensis</name>
    <dbReference type="NCBI Taxonomy" id="454"/>
    <lineage>
        <taxon>Bacteria</taxon>
        <taxon>Pseudomonadati</taxon>
        <taxon>Pseudomonadota</taxon>
        <taxon>Gammaproteobacteria</taxon>
        <taxon>Legionellales</taxon>
        <taxon>Legionellaceae</taxon>
        <taxon>Legionella</taxon>
    </lineage>
</organism>
<dbReference type="SUPFAM" id="SSF47413">
    <property type="entry name" value="lambda repressor-like DNA-binding domains"/>
    <property type="match status" value="1"/>
</dbReference>
<accession>A0AAX1EF74</accession>
<dbReference type="Gene3D" id="1.10.260.40">
    <property type="entry name" value="lambda repressor-like DNA-binding domains"/>
    <property type="match status" value="1"/>
</dbReference>
<dbReference type="InterPro" id="IPR039554">
    <property type="entry name" value="HigA2-like_HTH"/>
</dbReference>
<dbReference type="CDD" id="cd00093">
    <property type="entry name" value="HTH_XRE"/>
    <property type="match status" value="1"/>
</dbReference>
<sequence length="96" mass="10756">MENHITNGSVFDDLGFSESEAENLKIRAALMRSIEKYITEKKLTQNDAALLMRVSQPRISDLMRGKIEKFTIDMLVNMLACTHASISLVVNDQIAA</sequence>
<dbReference type="InterPro" id="IPR010982">
    <property type="entry name" value="Lambda_DNA-bd_dom_sf"/>
</dbReference>
<evidence type="ECO:0000259" key="1">
    <source>
        <dbReference type="PROSITE" id="PS50943"/>
    </source>
</evidence>
<dbReference type="AlphaFoldDB" id="A0AAX1EF74"/>
<dbReference type="EMBL" id="CP038254">
    <property type="protein sequence ID" value="QBR83761.1"/>
    <property type="molecule type" value="Genomic_DNA"/>
</dbReference>
<dbReference type="InterPro" id="IPR001387">
    <property type="entry name" value="Cro/C1-type_HTH"/>
</dbReference>
<dbReference type="PROSITE" id="PS50943">
    <property type="entry name" value="HTH_CROC1"/>
    <property type="match status" value="1"/>
</dbReference>
<evidence type="ECO:0000313" key="2">
    <source>
        <dbReference type="EMBL" id="QBR83761.1"/>
    </source>
</evidence>
<dbReference type="RefSeq" id="WP_135060090.1">
    <property type="nucleotide sequence ID" value="NZ_CP038254.1"/>
</dbReference>
<proteinExistence type="predicted"/>
<feature type="domain" description="HTH cro/C1-type" evidence="1">
    <location>
        <begin position="34"/>
        <end position="89"/>
    </location>
</feature>
<reference evidence="2 3" key="1">
    <citation type="submission" date="2019-03" db="EMBL/GenBank/DDBJ databases">
        <title>Diverse conjugative elements silence natural transformation in Legionella species.</title>
        <authorList>
            <person name="Durieux I."/>
            <person name="Ginevra C."/>
            <person name="Attaiech L."/>
            <person name="Picq K."/>
            <person name="Juan P.A."/>
            <person name="Jarraud S."/>
            <person name="Charpentier X."/>
        </authorList>
    </citation>
    <scope>NUCLEOTIDE SEQUENCE [LARGE SCALE GENOMIC DNA]</scope>
    <source>
        <strain evidence="2 3">HL-0427-4011</strain>
    </source>
</reference>
<dbReference type="Proteomes" id="UP000295517">
    <property type="component" value="Chromosome"/>
</dbReference>
<dbReference type="Pfam" id="PF13744">
    <property type="entry name" value="HTH_37"/>
    <property type="match status" value="1"/>
</dbReference>
<evidence type="ECO:0000313" key="3">
    <source>
        <dbReference type="Proteomes" id="UP000295517"/>
    </source>
</evidence>
<name>A0AAX1EF74_9GAMM</name>
<protein>
    <submittedName>
        <fullName evidence="2">XRE family transcriptional regulator</fullName>
    </submittedName>
</protein>
<dbReference type="SMART" id="SM00530">
    <property type="entry name" value="HTH_XRE"/>
    <property type="match status" value="1"/>
</dbReference>
<gene>
    <name evidence="2" type="ORF">E3983_04960</name>
</gene>